<dbReference type="PROSITE" id="PS00622">
    <property type="entry name" value="HTH_LUXR_1"/>
    <property type="match status" value="1"/>
</dbReference>
<dbReference type="CDD" id="cd06170">
    <property type="entry name" value="LuxR_C_like"/>
    <property type="match status" value="1"/>
</dbReference>
<dbReference type="OrthoDB" id="9814495at2"/>
<keyword evidence="3" id="KW-0804">Transcription</keyword>
<dbReference type="PANTHER" id="PTHR44688">
    <property type="entry name" value="DNA-BINDING TRANSCRIPTIONAL ACTIVATOR DEVR_DOSR"/>
    <property type="match status" value="1"/>
</dbReference>
<evidence type="ECO:0000256" key="4">
    <source>
        <dbReference type="SAM" id="Phobius"/>
    </source>
</evidence>
<dbReference type="InterPro" id="IPR000792">
    <property type="entry name" value="Tscrpt_reg_LuxR_C"/>
</dbReference>
<dbReference type="Pfam" id="PF00196">
    <property type="entry name" value="GerE"/>
    <property type="match status" value="1"/>
</dbReference>
<sequence length="137" mass="14709" precursor="true">MTRTITLWALVLTAGAFALQWLEYQYLARAFSWEIYASLIGAAFAVGGVWVGWKLAARAAPAPFARNVAAVASLGLTGQEVKVLERLAAGQSNKEIAAALGLSPNTVKTHIAHLFEKLAVSRRTQAIGKARDLHLIP</sequence>
<keyword evidence="4" id="KW-0472">Membrane</keyword>
<dbReference type="Gene3D" id="1.10.10.10">
    <property type="entry name" value="Winged helix-like DNA-binding domain superfamily/Winged helix DNA-binding domain"/>
    <property type="match status" value="1"/>
</dbReference>
<dbReference type="KEGG" id="cak:Caul_1533"/>
<evidence type="ECO:0000256" key="2">
    <source>
        <dbReference type="ARBA" id="ARBA00023125"/>
    </source>
</evidence>
<reference evidence="6" key="1">
    <citation type="submission" date="2008-01" db="EMBL/GenBank/DDBJ databases">
        <title>Complete sequence of chromosome of Caulobacter sp. K31.</title>
        <authorList>
            <consortium name="US DOE Joint Genome Institute"/>
            <person name="Copeland A."/>
            <person name="Lucas S."/>
            <person name="Lapidus A."/>
            <person name="Barry K."/>
            <person name="Glavina del Rio T."/>
            <person name="Dalin E."/>
            <person name="Tice H."/>
            <person name="Pitluck S."/>
            <person name="Bruce D."/>
            <person name="Goodwin L."/>
            <person name="Thompson L.S."/>
            <person name="Brettin T."/>
            <person name="Detter J.C."/>
            <person name="Han C."/>
            <person name="Schmutz J."/>
            <person name="Larimer F."/>
            <person name="Land M."/>
            <person name="Hauser L."/>
            <person name="Kyrpides N."/>
            <person name="Kim E."/>
            <person name="Stephens C."/>
            <person name="Richardson P."/>
        </authorList>
    </citation>
    <scope>NUCLEOTIDE SEQUENCE [LARGE SCALE GENOMIC DNA]</scope>
    <source>
        <strain evidence="6">K31</strain>
    </source>
</reference>
<dbReference type="SUPFAM" id="SSF46894">
    <property type="entry name" value="C-terminal effector domain of the bipartite response regulators"/>
    <property type="match status" value="1"/>
</dbReference>
<dbReference type="EMBL" id="CP000927">
    <property type="protein sequence ID" value="ABZ70663.1"/>
    <property type="molecule type" value="Genomic_DNA"/>
</dbReference>
<feature type="transmembrane region" description="Helical" evidence="4">
    <location>
        <begin position="34"/>
        <end position="53"/>
    </location>
</feature>
<feature type="domain" description="HTH luxR-type" evidence="5">
    <location>
        <begin position="69"/>
        <end position="134"/>
    </location>
</feature>
<dbReference type="PANTHER" id="PTHR44688:SF16">
    <property type="entry name" value="DNA-BINDING TRANSCRIPTIONAL ACTIVATOR DEVR_DOSR"/>
    <property type="match status" value="1"/>
</dbReference>
<organism evidence="6">
    <name type="scientific">Caulobacter sp. (strain K31)</name>
    <dbReference type="NCBI Taxonomy" id="366602"/>
    <lineage>
        <taxon>Bacteria</taxon>
        <taxon>Pseudomonadati</taxon>
        <taxon>Pseudomonadota</taxon>
        <taxon>Alphaproteobacteria</taxon>
        <taxon>Caulobacterales</taxon>
        <taxon>Caulobacteraceae</taxon>
        <taxon>Caulobacter</taxon>
    </lineage>
</organism>
<dbReference type="InterPro" id="IPR016032">
    <property type="entry name" value="Sig_transdc_resp-reg_C-effctor"/>
</dbReference>
<dbReference type="PROSITE" id="PS50043">
    <property type="entry name" value="HTH_LUXR_2"/>
    <property type="match status" value="1"/>
</dbReference>
<evidence type="ECO:0000259" key="5">
    <source>
        <dbReference type="PROSITE" id="PS50043"/>
    </source>
</evidence>
<accession>B0T1A6</accession>
<keyword evidence="2" id="KW-0238">DNA-binding</keyword>
<dbReference type="PRINTS" id="PR00038">
    <property type="entry name" value="HTHLUXR"/>
</dbReference>
<name>B0T1A6_CAUSK</name>
<dbReference type="SMART" id="SM00421">
    <property type="entry name" value="HTH_LUXR"/>
    <property type="match status" value="1"/>
</dbReference>
<dbReference type="InterPro" id="IPR036388">
    <property type="entry name" value="WH-like_DNA-bd_sf"/>
</dbReference>
<proteinExistence type="predicted"/>
<dbReference type="GO" id="GO:0003677">
    <property type="term" value="F:DNA binding"/>
    <property type="evidence" value="ECO:0007669"/>
    <property type="project" value="UniProtKB-KW"/>
</dbReference>
<keyword evidence="4" id="KW-1133">Transmembrane helix</keyword>
<gene>
    <name evidence="6" type="ordered locus">Caul_1533</name>
</gene>
<dbReference type="HOGENOM" id="CLU_000445_90_11_5"/>
<dbReference type="GO" id="GO:0006355">
    <property type="term" value="P:regulation of DNA-templated transcription"/>
    <property type="evidence" value="ECO:0007669"/>
    <property type="project" value="InterPro"/>
</dbReference>
<evidence type="ECO:0000256" key="3">
    <source>
        <dbReference type="ARBA" id="ARBA00023163"/>
    </source>
</evidence>
<protein>
    <submittedName>
        <fullName evidence="6">Transcriptional regulator, LuxR family</fullName>
    </submittedName>
</protein>
<dbReference type="AlphaFoldDB" id="B0T1A6"/>
<dbReference type="STRING" id="366602.Caul_1533"/>
<keyword evidence="4" id="KW-0812">Transmembrane</keyword>
<dbReference type="eggNOG" id="COG2197">
    <property type="taxonomic scope" value="Bacteria"/>
</dbReference>
<keyword evidence="1" id="KW-0805">Transcription regulation</keyword>
<evidence type="ECO:0000256" key="1">
    <source>
        <dbReference type="ARBA" id="ARBA00023015"/>
    </source>
</evidence>
<evidence type="ECO:0000313" key="6">
    <source>
        <dbReference type="EMBL" id="ABZ70663.1"/>
    </source>
</evidence>